<dbReference type="AlphaFoldDB" id="A0A2I0CSG3"/>
<evidence type="ECO:0000256" key="1">
    <source>
        <dbReference type="SAM" id="SignalP"/>
    </source>
</evidence>
<evidence type="ECO:0000313" key="2">
    <source>
        <dbReference type="EMBL" id="GGH92384.1"/>
    </source>
</evidence>
<evidence type="ECO:0000313" key="5">
    <source>
        <dbReference type="Proteomes" id="UP000655550"/>
    </source>
</evidence>
<dbReference type="Proteomes" id="UP000655550">
    <property type="component" value="Unassembled WGS sequence"/>
</dbReference>
<name>A0A2I0CSG3_9PSED</name>
<keyword evidence="1" id="KW-0732">Signal</keyword>
<accession>A0A2I0CSG3</accession>
<gene>
    <name evidence="3" type="ORF">CW360_04035</name>
    <name evidence="2" type="ORF">GCM10007363_14530</name>
</gene>
<evidence type="ECO:0000313" key="4">
    <source>
        <dbReference type="Proteomes" id="UP000242861"/>
    </source>
</evidence>
<dbReference type="EMBL" id="PIYS01000005">
    <property type="protein sequence ID" value="PKF71983.1"/>
    <property type="molecule type" value="Genomic_DNA"/>
</dbReference>
<proteinExistence type="predicted"/>
<reference evidence="3" key="2">
    <citation type="submission" date="2017-12" db="EMBL/GenBank/DDBJ databases">
        <authorList>
            <person name="Hurst M.R.H."/>
        </authorList>
    </citation>
    <scope>NUCLEOTIDE SEQUENCE [LARGE SCALE GENOMIC DNA]</scope>
    <source>
        <strain evidence="3">ZYSR67-Z</strain>
    </source>
</reference>
<feature type="chain" id="PRO_5014120757" evidence="1">
    <location>
        <begin position="21"/>
        <end position="99"/>
    </location>
</feature>
<dbReference type="RefSeq" id="WP_093987225.1">
    <property type="nucleotide sequence ID" value="NZ_BMDE01000004.1"/>
</dbReference>
<reference evidence="4" key="3">
    <citation type="submission" date="2017-12" db="EMBL/GenBank/DDBJ databases">
        <authorList>
            <person name="Yu X.-Y."/>
        </authorList>
    </citation>
    <scope>NUCLEOTIDE SEQUENCE [LARGE SCALE GENOMIC DNA]</scope>
    <source>
        <strain evidence="4">ZYSR67-Z</strain>
    </source>
</reference>
<dbReference type="Proteomes" id="UP000242861">
    <property type="component" value="Unassembled WGS sequence"/>
</dbReference>
<protein>
    <submittedName>
        <fullName evidence="3">Phosphodiesterase</fullName>
    </submittedName>
</protein>
<comment type="caution">
    <text evidence="3">The sequence shown here is derived from an EMBL/GenBank/DDBJ whole genome shotgun (WGS) entry which is preliminary data.</text>
</comment>
<reference evidence="5" key="4">
    <citation type="journal article" date="2019" name="Int. J. Syst. Evol. Microbiol.">
        <title>The Global Catalogue of Microorganisms (GCM) 10K type strain sequencing project: providing services to taxonomists for standard genome sequencing and annotation.</title>
        <authorList>
            <consortium name="The Broad Institute Genomics Platform"/>
            <consortium name="The Broad Institute Genome Sequencing Center for Infectious Disease"/>
            <person name="Wu L."/>
            <person name="Ma J."/>
        </authorList>
    </citation>
    <scope>NUCLEOTIDE SEQUENCE [LARGE SCALE GENOMIC DNA]</scope>
    <source>
        <strain evidence="5">CCM 8778</strain>
    </source>
</reference>
<feature type="signal peptide" evidence="1">
    <location>
        <begin position="1"/>
        <end position="20"/>
    </location>
</feature>
<reference evidence="2" key="5">
    <citation type="submission" date="2024-05" db="EMBL/GenBank/DDBJ databases">
        <authorList>
            <person name="Sun Q."/>
            <person name="Sedlacek I."/>
        </authorList>
    </citation>
    <scope>NUCLEOTIDE SEQUENCE</scope>
    <source>
        <strain evidence="2">CCM 8778</strain>
    </source>
</reference>
<dbReference type="EMBL" id="BMDE01000004">
    <property type="protein sequence ID" value="GGH92384.1"/>
    <property type="molecule type" value="Genomic_DNA"/>
</dbReference>
<reference evidence="2" key="1">
    <citation type="journal article" date="2014" name="Int. J. Syst. Evol. Microbiol.">
        <title>Complete genome of a new Firmicutes species belonging to the dominant human colonic microbiota ('Ruminococcus bicirculans') reveals two chromosomes and a selective capacity to utilize plant glucans.</title>
        <authorList>
            <consortium name="NISC Comparative Sequencing Program"/>
            <person name="Wegmann U."/>
            <person name="Louis P."/>
            <person name="Goesmann A."/>
            <person name="Henrissat B."/>
            <person name="Duncan S.H."/>
            <person name="Flint H.J."/>
        </authorList>
    </citation>
    <scope>NUCLEOTIDE SEQUENCE</scope>
    <source>
        <strain evidence="2">CCM 8778</strain>
    </source>
</reference>
<evidence type="ECO:0000313" key="3">
    <source>
        <dbReference type="EMBL" id="PKF71983.1"/>
    </source>
</evidence>
<sequence length="99" mass="11253">MSPRLFLSLSLLMPLAPACAETLLIPLGNQAQPALRESLPRLGESQRSVLERFGLPDHEHPAVGQPPITRWDYREFSVYFEYRHVIRSVAHHRPTASQP</sequence>
<organism evidence="3 4">
    <name type="scientific">Pseudomonas fluvialis</name>
    <dbReference type="NCBI Taxonomy" id="1793966"/>
    <lineage>
        <taxon>Bacteria</taxon>
        <taxon>Pseudomonadati</taxon>
        <taxon>Pseudomonadota</taxon>
        <taxon>Gammaproteobacteria</taxon>
        <taxon>Pseudomonadales</taxon>
        <taxon>Pseudomonadaceae</taxon>
        <taxon>Pseudomonas</taxon>
    </lineage>
</organism>
<keyword evidence="5" id="KW-1185">Reference proteome</keyword>